<keyword evidence="3 5" id="KW-0175">Coiled coil</keyword>
<accession>A0A7R9EEY1</accession>
<organism evidence="8">
    <name type="scientific">Timema monikensis</name>
    <dbReference type="NCBI Taxonomy" id="170555"/>
    <lineage>
        <taxon>Eukaryota</taxon>
        <taxon>Metazoa</taxon>
        <taxon>Ecdysozoa</taxon>
        <taxon>Arthropoda</taxon>
        <taxon>Hexapoda</taxon>
        <taxon>Insecta</taxon>
        <taxon>Pterygota</taxon>
        <taxon>Neoptera</taxon>
        <taxon>Polyneoptera</taxon>
        <taxon>Phasmatodea</taxon>
        <taxon>Timematodea</taxon>
        <taxon>Timematoidea</taxon>
        <taxon>Timematidae</taxon>
        <taxon>Timema</taxon>
    </lineage>
</organism>
<evidence type="ECO:0000259" key="7">
    <source>
        <dbReference type="PROSITE" id="PS50192"/>
    </source>
</evidence>
<protein>
    <recommendedName>
        <fullName evidence="7">t-SNARE coiled-coil homology domain-containing protein</fullName>
    </recommendedName>
</protein>
<keyword evidence="6" id="KW-1133">Transmembrane helix</keyword>
<dbReference type="GO" id="GO:0006906">
    <property type="term" value="P:vesicle fusion"/>
    <property type="evidence" value="ECO:0007669"/>
    <property type="project" value="TreeGrafter"/>
</dbReference>
<dbReference type="GO" id="GO:0031201">
    <property type="term" value="C:SNARE complex"/>
    <property type="evidence" value="ECO:0007669"/>
    <property type="project" value="TreeGrafter"/>
</dbReference>
<dbReference type="PANTHER" id="PTHR19957">
    <property type="entry name" value="SYNTAXIN"/>
    <property type="match status" value="1"/>
</dbReference>
<feature type="domain" description="T-SNARE coiled-coil homology" evidence="7">
    <location>
        <begin position="566"/>
        <end position="628"/>
    </location>
</feature>
<gene>
    <name evidence="8" type="ORF">TMSB3V08_LOCUS9462</name>
</gene>
<reference evidence="8" key="1">
    <citation type="submission" date="2020-11" db="EMBL/GenBank/DDBJ databases">
        <authorList>
            <person name="Tran Van P."/>
        </authorList>
    </citation>
    <scope>NUCLEOTIDE SEQUENCE</scope>
</reference>
<dbReference type="GO" id="GO:0012505">
    <property type="term" value="C:endomembrane system"/>
    <property type="evidence" value="ECO:0007669"/>
    <property type="project" value="TreeGrafter"/>
</dbReference>
<dbReference type="PROSITE" id="PS50192">
    <property type="entry name" value="T_SNARE"/>
    <property type="match status" value="1"/>
</dbReference>
<evidence type="ECO:0000256" key="1">
    <source>
        <dbReference type="ARBA" id="ARBA00004370"/>
    </source>
</evidence>
<evidence type="ECO:0000256" key="6">
    <source>
        <dbReference type="SAM" id="Phobius"/>
    </source>
</evidence>
<keyword evidence="6" id="KW-0812">Transmembrane</keyword>
<proteinExistence type="predicted"/>
<evidence type="ECO:0000256" key="2">
    <source>
        <dbReference type="ARBA" id="ARBA00022448"/>
    </source>
</evidence>
<dbReference type="PANTHER" id="PTHR19957:SF124">
    <property type="entry name" value="SYNTAXIN-8"/>
    <property type="match status" value="1"/>
</dbReference>
<keyword evidence="2" id="KW-0813">Transport</keyword>
<dbReference type="InterPro" id="IPR000727">
    <property type="entry name" value="T_SNARE_dom"/>
</dbReference>
<name>A0A7R9EEY1_9NEOP</name>
<evidence type="ECO:0000313" key="8">
    <source>
        <dbReference type="EMBL" id="CAD7432763.1"/>
    </source>
</evidence>
<dbReference type="InterPro" id="IPR045242">
    <property type="entry name" value="Syntaxin"/>
</dbReference>
<comment type="subcellular location">
    <subcellularLocation>
        <location evidence="1">Membrane</location>
    </subcellularLocation>
</comment>
<keyword evidence="4 6" id="KW-0472">Membrane</keyword>
<dbReference type="GO" id="GO:0048278">
    <property type="term" value="P:vesicle docking"/>
    <property type="evidence" value="ECO:0007669"/>
    <property type="project" value="TreeGrafter"/>
</dbReference>
<dbReference type="SMART" id="SM00397">
    <property type="entry name" value="t_SNARE"/>
    <property type="match status" value="1"/>
</dbReference>
<dbReference type="SUPFAM" id="SSF58038">
    <property type="entry name" value="SNARE fusion complex"/>
    <property type="match status" value="1"/>
</dbReference>
<dbReference type="GO" id="GO:0005484">
    <property type="term" value="F:SNAP receptor activity"/>
    <property type="evidence" value="ECO:0007669"/>
    <property type="project" value="TreeGrafter"/>
</dbReference>
<evidence type="ECO:0000256" key="4">
    <source>
        <dbReference type="ARBA" id="ARBA00023136"/>
    </source>
</evidence>
<sequence length="654" mass="74813">MNEEISTRTIFARSRERAVKDVPPQLVLSLCHLSKQEAPHIVGPCAHPQGRSCQTRLTPSLTGFTSSVSKHITGFTSSVSEHITGFTSSVSKHITGLIHQLGLKTYHRIHQLGLKTYNRIHQHSLKSYHRIHQLGLKTYHRIHQIGLKTYNRIHQLGLKTYIRIHQHGLKTYHRMHQLGLKPYHRIHQLGIKTYNRIHQHSLKAYHRIHPHSLKTYHRIHQLGLKPYHRIHQLGLKPYQLSLLLSVSCELSVGTKEAMGPLYKVICGFIDTEKVLASHVSEMVFLVAWLRVSQTARYEGVPGRVCDGHVEIINDAINDTTAEYFSSHPPVYEKDTKIFVWNCALHSASDVVFDCCVHAHIGGEWGGRNRPMRKNASSGPELELARSGNARFAPDLAQIWPLTMRAVVSQSTGGEGGVRGLAEHDACEKLLREIKEQLTIRSKEHRTSQEYARVSSSIRLRMKQYESEIQQLKEKLAQIAASYTITFQEAERRSRQVEHLESQKIQLQKVFIDRDAASGMLRANLMQRPGPVFADMGTTGWGTDEPEDDRTQSEQHMSVNELRQHQQRMVRDQNEGLEILSKVISRQKEIAQTIGNEVDIQNEIIEDLADHMDRTDSRLLDETKQIKIIDKKDRTCWYWVTIILLFITIVIVGVV</sequence>
<evidence type="ECO:0000256" key="5">
    <source>
        <dbReference type="SAM" id="Coils"/>
    </source>
</evidence>
<dbReference type="GO" id="GO:0000149">
    <property type="term" value="F:SNARE binding"/>
    <property type="evidence" value="ECO:0007669"/>
    <property type="project" value="TreeGrafter"/>
</dbReference>
<dbReference type="InterPro" id="IPR041875">
    <property type="entry name" value="Syntaxin-8_SNARE"/>
</dbReference>
<feature type="transmembrane region" description="Helical" evidence="6">
    <location>
        <begin position="636"/>
        <end position="653"/>
    </location>
</feature>
<dbReference type="EMBL" id="OB795857">
    <property type="protein sequence ID" value="CAD7432763.1"/>
    <property type="molecule type" value="Genomic_DNA"/>
</dbReference>
<evidence type="ECO:0000256" key="3">
    <source>
        <dbReference type="ARBA" id="ARBA00023054"/>
    </source>
</evidence>
<dbReference type="AlphaFoldDB" id="A0A7R9EEY1"/>
<dbReference type="GO" id="GO:0006886">
    <property type="term" value="P:intracellular protein transport"/>
    <property type="evidence" value="ECO:0007669"/>
    <property type="project" value="TreeGrafter"/>
</dbReference>
<dbReference type="CDD" id="cd15852">
    <property type="entry name" value="SNARE_Syntaxin8"/>
    <property type="match status" value="1"/>
</dbReference>
<feature type="coiled-coil region" evidence="5">
    <location>
        <begin position="454"/>
        <end position="481"/>
    </location>
</feature>
<dbReference type="Gene3D" id="1.20.5.110">
    <property type="match status" value="1"/>
</dbReference>